<gene>
    <name evidence="4" type="ORF">E9228_002889</name>
</gene>
<keyword evidence="1" id="KW-0812">Transmembrane</keyword>
<feature type="transmembrane region" description="Helical" evidence="1">
    <location>
        <begin position="42"/>
        <end position="63"/>
    </location>
</feature>
<dbReference type="EMBL" id="JAAOYO010000004">
    <property type="protein sequence ID" value="NII42231.1"/>
    <property type="molecule type" value="Genomic_DNA"/>
</dbReference>
<feature type="transmembrane region" description="Helical" evidence="1">
    <location>
        <begin position="270"/>
        <end position="290"/>
    </location>
</feature>
<evidence type="ECO:0000313" key="5">
    <source>
        <dbReference type="Proteomes" id="UP001318300"/>
    </source>
</evidence>
<evidence type="ECO:0000259" key="2">
    <source>
        <dbReference type="Pfam" id="PF01757"/>
    </source>
</evidence>
<dbReference type="PANTHER" id="PTHR23028:SF53">
    <property type="entry name" value="ACYL_TRANSF_3 DOMAIN-CONTAINING PROTEIN"/>
    <property type="match status" value="1"/>
</dbReference>
<dbReference type="InterPro" id="IPR050879">
    <property type="entry name" value="Acyltransferase_3"/>
</dbReference>
<feature type="transmembrane region" description="Helical" evidence="1">
    <location>
        <begin position="157"/>
        <end position="175"/>
    </location>
</feature>
<keyword evidence="5" id="KW-1185">Reference proteome</keyword>
<evidence type="ECO:0000259" key="3">
    <source>
        <dbReference type="Pfam" id="PF19040"/>
    </source>
</evidence>
<feature type="transmembrane region" description="Helical" evidence="1">
    <location>
        <begin position="375"/>
        <end position="395"/>
    </location>
</feature>
<feature type="transmembrane region" description="Helical" evidence="1">
    <location>
        <begin position="334"/>
        <end position="355"/>
    </location>
</feature>
<dbReference type="Pfam" id="PF01757">
    <property type="entry name" value="Acyl_transf_3"/>
    <property type="match status" value="1"/>
</dbReference>
<dbReference type="RefSeq" id="WP_166781212.1">
    <property type="nucleotide sequence ID" value="NZ_JAAOYO010000004.1"/>
</dbReference>
<feature type="transmembrane region" description="Helical" evidence="1">
    <location>
        <begin position="244"/>
        <end position="264"/>
    </location>
</feature>
<feature type="domain" description="SGNH" evidence="3">
    <location>
        <begin position="461"/>
        <end position="688"/>
    </location>
</feature>
<organism evidence="4 5">
    <name type="scientific">Curtobacterium salicis</name>
    <dbReference type="NCBI Taxonomy" id="1779862"/>
    <lineage>
        <taxon>Bacteria</taxon>
        <taxon>Bacillati</taxon>
        <taxon>Actinomycetota</taxon>
        <taxon>Actinomycetes</taxon>
        <taxon>Micrococcales</taxon>
        <taxon>Microbacteriaceae</taxon>
        <taxon>Curtobacterium</taxon>
    </lineage>
</organism>
<name>A0ABX0TCP6_9MICO</name>
<proteinExistence type="predicted"/>
<protein>
    <submittedName>
        <fullName evidence="4">Peptidoglycan/LPS O-acetylase OafA/YrhL</fullName>
    </submittedName>
</protein>
<feature type="transmembrane region" description="Helical" evidence="1">
    <location>
        <begin position="21"/>
        <end position="36"/>
    </location>
</feature>
<dbReference type="Proteomes" id="UP001318300">
    <property type="component" value="Unassembled WGS sequence"/>
</dbReference>
<sequence length="700" mass="74716">MSETPAARSRRADGTRWDIQALRAFAVLAVVLYHLWPHRLPGGFVGVDVFFVVSGYLITGHLLRELLASGRIALARFWSRRALRLLPAAFLAIAATGVTVLLVVPSTLWGQYGRQLIASTVYLQNWQLASDAVDYLAGDDDPSPFQHFWSLSVEEQFYIALPLVLIATVASVRVLSRRRASPAVVVRVVLLVVVGASLAWSVVQTQTSPGVAYFSTATRAWEFALGGLAATLPIGTAASRHGALFRAAGTWAGIAFLVASLAVLDGDTPFPGSAALLPVVGATLVVLLGGGTALETVGRWTPVAHIGRTSYAVYLWHWPAIVLAPFVLGRDLDLVGRIVVLVGSLVVGTLSTLLVEEPFRFASRVRSWRPRRVALTAFVATVAVVALGAGTLTTLQVEQTQARAAAARLERGDVRCFGAAAEIGSADPCVNPDLRSVRVPAPANAKRDDANRGECWSDGGGRFDRCTLGSETGYTKRFIALGDSHNNALIDVYERIADANGWRIDVAGHPSCYFTAAQQSAPSAGLLASCTTWKQRAMQYIQRNAADLDAVLVTHSATSRPVVPSGTTSADDATVDGLVTAWKSATDAGVPVIAVRDNPVPAARVVTCVAEMTGPTTTACDQTRTAGTAPFDGQERAAERIGRRAQVIDLTDLYCTDTTCPAVIGGVLVYRDKTHITNTFAKTLQPFLQRGIERALRDAR</sequence>
<evidence type="ECO:0000256" key="1">
    <source>
        <dbReference type="SAM" id="Phobius"/>
    </source>
</evidence>
<comment type="caution">
    <text evidence="4">The sequence shown here is derived from an EMBL/GenBank/DDBJ whole genome shotgun (WGS) entry which is preliminary data.</text>
</comment>
<feature type="transmembrane region" description="Helical" evidence="1">
    <location>
        <begin position="311"/>
        <end position="328"/>
    </location>
</feature>
<reference evidence="4 5" key="1">
    <citation type="submission" date="2020-03" db="EMBL/GenBank/DDBJ databases">
        <title>Above-ground endophytic microbial communities from plants in different locations in the United States.</title>
        <authorList>
            <person name="Frank C."/>
        </authorList>
    </citation>
    <scope>NUCLEOTIDE SEQUENCE [LARGE SCALE GENOMIC DNA]</scope>
    <source>
        <strain evidence="4 5">WW7</strain>
    </source>
</reference>
<keyword evidence="1" id="KW-0472">Membrane</keyword>
<dbReference type="Pfam" id="PF19040">
    <property type="entry name" value="SGNH"/>
    <property type="match status" value="1"/>
</dbReference>
<dbReference type="PANTHER" id="PTHR23028">
    <property type="entry name" value="ACETYLTRANSFERASE"/>
    <property type="match status" value="1"/>
</dbReference>
<keyword evidence="1" id="KW-1133">Transmembrane helix</keyword>
<feature type="transmembrane region" description="Helical" evidence="1">
    <location>
        <begin position="83"/>
        <end position="104"/>
    </location>
</feature>
<evidence type="ECO:0000313" key="4">
    <source>
        <dbReference type="EMBL" id="NII42231.1"/>
    </source>
</evidence>
<dbReference type="InterPro" id="IPR002656">
    <property type="entry name" value="Acyl_transf_3_dom"/>
</dbReference>
<accession>A0ABX0TCP6</accession>
<dbReference type="InterPro" id="IPR043968">
    <property type="entry name" value="SGNH"/>
</dbReference>
<feature type="transmembrane region" description="Helical" evidence="1">
    <location>
        <begin position="220"/>
        <end position="237"/>
    </location>
</feature>
<feature type="transmembrane region" description="Helical" evidence="1">
    <location>
        <begin position="182"/>
        <end position="200"/>
    </location>
</feature>
<feature type="domain" description="Acyltransferase 3" evidence="2">
    <location>
        <begin position="18"/>
        <end position="349"/>
    </location>
</feature>